<feature type="transmembrane region" description="Helical" evidence="10">
    <location>
        <begin position="223"/>
        <end position="242"/>
    </location>
</feature>
<dbReference type="PANTHER" id="PTHR11795">
    <property type="entry name" value="BRANCHED-CHAIN AMINO ACID TRANSPORT SYSTEM PERMEASE PROTEIN LIVH"/>
    <property type="match status" value="1"/>
</dbReference>
<gene>
    <name evidence="11" type="ORF">EV650_1932</name>
</gene>
<feature type="transmembrane region" description="Helical" evidence="10">
    <location>
        <begin position="96"/>
        <end position="116"/>
    </location>
</feature>
<protein>
    <submittedName>
        <fullName evidence="11">Branched-chain amino acid transport system permease protein</fullName>
    </submittedName>
</protein>
<dbReference type="GO" id="GO:0005886">
    <property type="term" value="C:plasma membrane"/>
    <property type="evidence" value="ECO:0007669"/>
    <property type="project" value="UniProtKB-SubCell"/>
</dbReference>
<evidence type="ECO:0000256" key="8">
    <source>
        <dbReference type="ARBA" id="ARBA00023136"/>
    </source>
</evidence>
<accession>A0A4R7ZYG1</accession>
<comment type="similarity">
    <text evidence="9">Belongs to the binding-protein-dependent transport system permease family. LivHM subfamily.</text>
</comment>
<dbReference type="GO" id="GO:1903806">
    <property type="term" value="P:L-isoleucine import across plasma membrane"/>
    <property type="evidence" value="ECO:0007669"/>
    <property type="project" value="TreeGrafter"/>
</dbReference>
<keyword evidence="6" id="KW-0029">Amino-acid transport</keyword>
<dbReference type="RefSeq" id="WP_238174111.1">
    <property type="nucleotide sequence ID" value="NZ_SODF01000001.1"/>
</dbReference>
<evidence type="ECO:0000256" key="7">
    <source>
        <dbReference type="ARBA" id="ARBA00022989"/>
    </source>
</evidence>
<evidence type="ECO:0000313" key="12">
    <source>
        <dbReference type="Proteomes" id="UP000295447"/>
    </source>
</evidence>
<evidence type="ECO:0000256" key="1">
    <source>
        <dbReference type="ARBA" id="ARBA00004651"/>
    </source>
</evidence>
<evidence type="ECO:0000256" key="2">
    <source>
        <dbReference type="ARBA" id="ARBA00022448"/>
    </source>
</evidence>
<dbReference type="Pfam" id="PF02653">
    <property type="entry name" value="BPD_transp_2"/>
    <property type="match status" value="2"/>
</dbReference>
<dbReference type="GO" id="GO:0015808">
    <property type="term" value="P:L-alanine transport"/>
    <property type="evidence" value="ECO:0007669"/>
    <property type="project" value="TreeGrafter"/>
</dbReference>
<keyword evidence="2" id="KW-0813">Transport</keyword>
<dbReference type="InterPro" id="IPR001851">
    <property type="entry name" value="ABC_transp_permease"/>
</dbReference>
<dbReference type="AlphaFoldDB" id="A0A4R7ZYG1"/>
<evidence type="ECO:0000313" key="11">
    <source>
        <dbReference type="EMBL" id="TDW23082.1"/>
    </source>
</evidence>
<feature type="transmembrane region" description="Helical" evidence="10">
    <location>
        <begin position="64"/>
        <end position="84"/>
    </location>
</feature>
<dbReference type="Proteomes" id="UP000295447">
    <property type="component" value="Unassembled WGS sequence"/>
</dbReference>
<keyword evidence="7 10" id="KW-1133">Transmembrane helix</keyword>
<dbReference type="PANTHER" id="PTHR11795:SF371">
    <property type="entry name" value="HIGH-AFFINITY BRANCHED-CHAIN AMINO ACID TRANSPORT SYSTEM PERMEASE PROTEIN LIVH"/>
    <property type="match status" value="1"/>
</dbReference>
<dbReference type="GO" id="GO:0005304">
    <property type="term" value="F:L-valine transmembrane transporter activity"/>
    <property type="evidence" value="ECO:0007669"/>
    <property type="project" value="TreeGrafter"/>
</dbReference>
<feature type="transmembrane region" description="Helical" evidence="10">
    <location>
        <begin position="412"/>
        <end position="435"/>
    </location>
</feature>
<feature type="transmembrane region" description="Helical" evidence="10">
    <location>
        <begin position="281"/>
        <end position="300"/>
    </location>
</feature>
<dbReference type="GO" id="GO:0015190">
    <property type="term" value="F:L-leucine transmembrane transporter activity"/>
    <property type="evidence" value="ECO:0007669"/>
    <property type="project" value="TreeGrafter"/>
</dbReference>
<feature type="transmembrane region" description="Helical" evidence="10">
    <location>
        <begin position="122"/>
        <end position="141"/>
    </location>
</feature>
<evidence type="ECO:0000256" key="6">
    <source>
        <dbReference type="ARBA" id="ARBA00022970"/>
    </source>
</evidence>
<keyword evidence="3" id="KW-1003">Cell membrane</keyword>
<evidence type="ECO:0000256" key="9">
    <source>
        <dbReference type="ARBA" id="ARBA00037998"/>
    </source>
</evidence>
<proteinExistence type="inferred from homology"/>
<feature type="transmembrane region" description="Helical" evidence="10">
    <location>
        <begin position="186"/>
        <end position="211"/>
    </location>
</feature>
<feature type="transmembrane region" description="Helical" evidence="10">
    <location>
        <begin position="42"/>
        <end position="58"/>
    </location>
</feature>
<keyword evidence="8 10" id="KW-0472">Membrane</keyword>
<keyword evidence="5 10" id="KW-0812">Transmembrane</keyword>
<feature type="transmembrane region" description="Helical" evidence="10">
    <location>
        <begin position="329"/>
        <end position="347"/>
    </location>
</feature>
<evidence type="ECO:0000256" key="10">
    <source>
        <dbReference type="SAM" id="Phobius"/>
    </source>
</evidence>
<evidence type="ECO:0000256" key="3">
    <source>
        <dbReference type="ARBA" id="ARBA00022475"/>
    </source>
</evidence>
<comment type="caution">
    <text evidence="11">The sequence shown here is derived from an EMBL/GenBank/DDBJ whole genome shotgun (WGS) entry which is preliminary data.</text>
</comment>
<sequence length="438" mass="46351">MDQFLQQLVNGLTLGSLYALIAVGYTVVYGIVQLINFAHGEVFMIGAFGALTTYLLFFNGHTSVWILPVMIIGAMIASVGTAVLMERVAYRPLRNAPRLAPLITAIGISVFLQEFIRLFYEQPGWTVVVFAGLAIAIGYIVGGRQAKVHLNNPITKWYDRAPLLGAAGGAVVLWIVVRLINTDVSALYVVAAIVGGAIIGTAVGVLAGLAAKKHARVQINLQAVAATAAATALSAEIGWIIFKLLIDKVEWPSAKQRIPFPQLDVVTGTALQVGGVTIQRSAVFTVAALAVCAVVLWFFINRTRLGRGMQAVSQDPDTARLMGINVDRIIVVAFALGAVLAAIAGVSQGLQNNNIDFRMGFLAGLKAFTAAVLGGIGNVYGAVVGGLVLGVVEAMATQYIPGQFGGSTWKDVWAFVILILVLVFRPQGLLGARVVDRA</sequence>
<name>A0A4R7ZYG1_9ACTN</name>
<organism evidence="11 12">
    <name type="scientific">Kribbella kalugense</name>
    <dbReference type="NCBI Taxonomy" id="2512221"/>
    <lineage>
        <taxon>Bacteria</taxon>
        <taxon>Bacillati</taxon>
        <taxon>Actinomycetota</taxon>
        <taxon>Actinomycetes</taxon>
        <taxon>Propionibacteriales</taxon>
        <taxon>Kribbellaceae</taxon>
        <taxon>Kribbella</taxon>
    </lineage>
</organism>
<dbReference type="InterPro" id="IPR052157">
    <property type="entry name" value="BCAA_transport_permease"/>
</dbReference>
<feature type="transmembrane region" description="Helical" evidence="10">
    <location>
        <begin position="12"/>
        <end position="35"/>
    </location>
</feature>
<reference evidence="11 12" key="1">
    <citation type="submission" date="2019-03" db="EMBL/GenBank/DDBJ databases">
        <title>Genomic Encyclopedia of Type Strains, Phase III (KMG-III): the genomes of soil and plant-associated and newly described type strains.</title>
        <authorList>
            <person name="Whitman W."/>
        </authorList>
    </citation>
    <scope>NUCLEOTIDE SEQUENCE [LARGE SCALE GENOMIC DNA]</scope>
    <source>
        <strain evidence="11 12">VKM Ac-2570</strain>
    </source>
</reference>
<dbReference type="EMBL" id="SODF01000001">
    <property type="protein sequence ID" value="TDW23082.1"/>
    <property type="molecule type" value="Genomic_DNA"/>
</dbReference>
<feature type="transmembrane region" description="Helical" evidence="10">
    <location>
        <begin position="161"/>
        <end position="180"/>
    </location>
</feature>
<feature type="transmembrane region" description="Helical" evidence="10">
    <location>
        <begin position="367"/>
        <end position="392"/>
    </location>
</feature>
<dbReference type="GO" id="GO:0015192">
    <property type="term" value="F:L-phenylalanine transmembrane transporter activity"/>
    <property type="evidence" value="ECO:0007669"/>
    <property type="project" value="TreeGrafter"/>
</dbReference>
<dbReference type="GO" id="GO:0015188">
    <property type="term" value="F:L-isoleucine transmembrane transporter activity"/>
    <property type="evidence" value="ECO:0007669"/>
    <property type="project" value="TreeGrafter"/>
</dbReference>
<dbReference type="CDD" id="cd06582">
    <property type="entry name" value="TM_PBP1_LivH_like"/>
    <property type="match status" value="1"/>
</dbReference>
<evidence type="ECO:0000256" key="4">
    <source>
        <dbReference type="ARBA" id="ARBA00022519"/>
    </source>
</evidence>
<keyword evidence="4" id="KW-0997">Cell inner membrane</keyword>
<comment type="subcellular location">
    <subcellularLocation>
        <location evidence="1">Cell membrane</location>
        <topology evidence="1">Multi-pass membrane protein</topology>
    </subcellularLocation>
</comment>
<dbReference type="GO" id="GO:0042941">
    <property type="term" value="P:D-alanine transmembrane transport"/>
    <property type="evidence" value="ECO:0007669"/>
    <property type="project" value="TreeGrafter"/>
</dbReference>
<keyword evidence="12" id="KW-1185">Reference proteome</keyword>
<evidence type="ECO:0000256" key="5">
    <source>
        <dbReference type="ARBA" id="ARBA00022692"/>
    </source>
</evidence>